<sequence length="848" mass="95934">MQDSKELLKISNGEEDLKMLSQLSEAIVFHRLKAELKDVPSFTVAGYNIEKTFLRSVKKNEKEEFIRKFDVPKGVKLSDHDVFGLAVSGQDILGIFFEVTSTTSEANPKTVLKALGNTTKEIRLDMNIFRTVCGEYLTTNVKLAGFAALPMISKHYLKNLIKCRTCTARVLTSDDLENPRAFRTFLDRNGIALEKTWDPDLESPTMNTFKYVFDLYASAASTVELPRSINEMFNRSDDQMKKILPVLTPKQKELVMSQSRFTFICGGPGTGKTLILKEKALKLAETDDVLVMNIAGGHLTEEFRRYFQGNERIHVIDGREEALEDDLEKLKSFLEQHGKGKHVLVDEVPITLGIQGILTPMALSNHWARTMESSTTKSMTLVFRPNDQSYTKEICLQDVQPGRSEIHVLRRVKRNSRNIAELFLAIGDYCRRIFPSRERTLELDIEESGDCFPVVYTIPSCSHQSLCRDEMACRAVRASYAIRVIHEKHLESSKLSLFVVVDDVKLRKDALVNTLASLCPSLPTFIDSRGEFRRKLVSEASVPVVVLKQEEMLGYHPKNVTAVVDFPGSRWINYIRLVTGRKKILVVEEEELVTGKFSRVKQSLNLEIQAVNIDEKDLNRRLETIHLSEDAKSFDGLQEQAFPPAPLPLVDMDKGSNEEDERDVEKMFLSKFTAIFADGSGISLERVANALQETPDCTAIVLRSQPTARALFDHIRRNEAPTVLQLRVKSLSTFSLPAAIVFGPPVQFVRHHCSGRHQNMCSGNEVAFLSSLIQTVLPPARPDAPEEEQPHILVSDAVLLKALKEKMSRIPVMHPKEFQDALECVNASDTFYHNRYEEFPDDTYKYVK</sequence>
<dbReference type="AlphaFoldDB" id="A0A7R9FNI0"/>
<dbReference type="Gene3D" id="3.40.50.300">
    <property type="entry name" value="P-loop containing nucleotide triphosphate hydrolases"/>
    <property type="match status" value="1"/>
</dbReference>
<keyword evidence="2" id="KW-1185">Reference proteome</keyword>
<name>A0A7R9FNI0_9CRUS</name>
<dbReference type="InterPro" id="IPR027417">
    <property type="entry name" value="P-loop_NTPase"/>
</dbReference>
<dbReference type="Proteomes" id="UP000677054">
    <property type="component" value="Unassembled WGS sequence"/>
</dbReference>
<organism evidence="1">
    <name type="scientific">Darwinula stevensoni</name>
    <dbReference type="NCBI Taxonomy" id="69355"/>
    <lineage>
        <taxon>Eukaryota</taxon>
        <taxon>Metazoa</taxon>
        <taxon>Ecdysozoa</taxon>
        <taxon>Arthropoda</taxon>
        <taxon>Crustacea</taxon>
        <taxon>Oligostraca</taxon>
        <taxon>Ostracoda</taxon>
        <taxon>Podocopa</taxon>
        <taxon>Podocopida</taxon>
        <taxon>Darwinulocopina</taxon>
        <taxon>Darwinuloidea</taxon>
        <taxon>Darwinulidae</taxon>
        <taxon>Darwinula</taxon>
    </lineage>
</organism>
<accession>A0A7R9FNI0</accession>
<dbReference type="SUPFAM" id="SSF52540">
    <property type="entry name" value="P-loop containing nucleoside triphosphate hydrolases"/>
    <property type="match status" value="1"/>
</dbReference>
<proteinExistence type="predicted"/>
<gene>
    <name evidence="1" type="ORF">DSTB1V02_LOCUS9379</name>
</gene>
<dbReference type="EMBL" id="LR901895">
    <property type="protein sequence ID" value="CAD7249590.1"/>
    <property type="molecule type" value="Genomic_DNA"/>
</dbReference>
<dbReference type="EMBL" id="CAJPEV010002378">
    <property type="protein sequence ID" value="CAG0896701.1"/>
    <property type="molecule type" value="Genomic_DNA"/>
</dbReference>
<evidence type="ECO:0000313" key="1">
    <source>
        <dbReference type="EMBL" id="CAD7249590.1"/>
    </source>
</evidence>
<dbReference type="OrthoDB" id="8177873at2759"/>
<evidence type="ECO:0000313" key="2">
    <source>
        <dbReference type="Proteomes" id="UP000677054"/>
    </source>
</evidence>
<protein>
    <submittedName>
        <fullName evidence="1">Uncharacterized protein</fullName>
    </submittedName>
</protein>
<reference evidence="1" key="1">
    <citation type="submission" date="2020-11" db="EMBL/GenBank/DDBJ databases">
        <authorList>
            <person name="Tran Van P."/>
        </authorList>
    </citation>
    <scope>NUCLEOTIDE SEQUENCE</scope>
</reference>